<evidence type="ECO:0000313" key="2">
    <source>
        <dbReference type="Proteomes" id="UP001056120"/>
    </source>
</evidence>
<dbReference type="Proteomes" id="UP001056120">
    <property type="component" value="Linkage Group LG18"/>
</dbReference>
<protein>
    <submittedName>
        <fullName evidence="1">Uncharacterized protein</fullName>
    </submittedName>
</protein>
<reference evidence="1 2" key="2">
    <citation type="journal article" date="2022" name="Mol. Ecol. Resour.">
        <title>The genomes of chicory, endive, great burdock and yacon provide insights into Asteraceae paleo-polyploidization history and plant inulin production.</title>
        <authorList>
            <person name="Fan W."/>
            <person name="Wang S."/>
            <person name="Wang H."/>
            <person name="Wang A."/>
            <person name="Jiang F."/>
            <person name="Liu H."/>
            <person name="Zhao H."/>
            <person name="Xu D."/>
            <person name="Zhang Y."/>
        </authorList>
    </citation>
    <scope>NUCLEOTIDE SEQUENCE [LARGE SCALE GENOMIC DNA]</scope>
    <source>
        <strain evidence="2">cv. Yunnan</strain>
        <tissue evidence="1">Leaves</tissue>
    </source>
</reference>
<organism evidence="1 2">
    <name type="scientific">Smallanthus sonchifolius</name>
    <dbReference type="NCBI Taxonomy" id="185202"/>
    <lineage>
        <taxon>Eukaryota</taxon>
        <taxon>Viridiplantae</taxon>
        <taxon>Streptophyta</taxon>
        <taxon>Embryophyta</taxon>
        <taxon>Tracheophyta</taxon>
        <taxon>Spermatophyta</taxon>
        <taxon>Magnoliopsida</taxon>
        <taxon>eudicotyledons</taxon>
        <taxon>Gunneridae</taxon>
        <taxon>Pentapetalae</taxon>
        <taxon>asterids</taxon>
        <taxon>campanulids</taxon>
        <taxon>Asterales</taxon>
        <taxon>Asteraceae</taxon>
        <taxon>Asteroideae</taxon>
        <taxon>Heliantheae alliance</taxon>
        <taxon>Millerieae</taxon>
        <taxon>Smallanthus</taxon>
    </lineage>
</organism>
<name>A0ACB9E6K0_9ASTR</name>
<reference evidence="2" key="1">
    <citation type="journal article" date="2022" name="Mol. Ecol. Resour.">
        <title>The genomes of chicory, endive, great burdock and yacon provide insights into Asteraceae palaeo-polyploidization history and plant inulin production.</title>
        <authorList>
            <person name="Fan W."/>
            <person name="Wang S."/>
            <person name="Wang H."/>
            <person name="Wang A."/>
            <person name="Jiang F."/>
            <person name="Liu H."/>
            <person name="Zhao H."/>
            <person name="Xu D."/>
            <person name="Zhang Y."/>
        </authorList>
    </citation>
    <scope>NUCLEOTIDE SEQUENCE [LARGE SCALE GENOMIC DNA]</scope>
    <source>
        <strain evidence="2">cv. Yunnan</strain>
    </source>
</reference>
<keyword evidence="2" id="KW-1185">Reference proteome</keyword>
<evidence type="ECO:0000313" key="1">
    <source>
        <dbReference type="EMBL" id="KAI3754411.1"/>
    </source>
</evidence>
<comment type="caution">
    <text evidence="1">The sequence shown here is derived from an EMBL/GenBank/DDBJ whole genome shotgun (WGS) entry which is preliminary data.</text>
</comment>
<gene>
    <name evidence="1" type="ORF">L1987_54194</name>
</gene>
<dbReference type="EMBL" id="CM042035">
    <property type="protein sequence ID" value="KAI3754411.1"/>
    <property type="molecule type" value="Genomic_DNA"/>
</dbReference>
<accession>A0ACB9E6K0</accession>
<proteinExistence type="predicted"/>
<sequence>MVTDRRRPPTGLPSSPSLKQSIVSRPSSMSQISTEIYKTSMKNPRLGRGDLKRSFVTYTRGSNLLLVCNYLQRQAGR</sequence>